<dbReference type="Proteomes" id="UP000650466">
    <property type="component" value="Unassembled WGS sequence"/>
</dbReference>
<keyword evidence="2" id="KW-1185">Reference proteome</keyword>
<evidence type="ECO:0000313" key="2">
    <source>
        <dbReference type="Proteomes" id="UP000650466"/>
    </source>
</evidence>
<gene>
    <name evidence="1" type="ORF">ICC18_11285</name>
</gene>
<reference evidence="1" key="1">
    <citation type="submission" date="2020-09" db="EMBL/GenBank/DDBJ databases">
        <title>Draft Genome Sequence of Paenibacillus sp. WST5.</title>
        <authorList>
            <person name="Bao Z."/>
        </authorList>
    </citation>
    <scope>NUCLEOTIDE SEQUENCE</scope>
    <source>
        <strain evidence="1">WST5</strain>
    </source>
</reference>
<evidence type="ECO:0000313" key="1">
    <source>
        <dbReference type="EMBL" id="MBD0380700.1"/>
    </source>
</evidence>
<sequence>MMPKYANLSTEATDLLRLKTGSTQVECYTYIDPESTEDSFFVVKTTNKVIHISFAEITYDPISFPSLIEGLYRAIYE</sequence>
<comment type="caution">
    <text evidence="1">The sequence shown here is derived from an EMBL/GenBank/DDBJ whole genome shotgun (WGS) entry which is preliminary data.</text>
</comment>
<proteinExistence type="predicted"/>
<accession>A0A926KN12</accession>
<dbReference type="EMBL" id="JACVVD010000003">
    <property type="protein sequence ID" value="MBD0380700.1"/>
    <property type="molecule type" value="Genomic_DNA"/>
</dbReference>
<dbReference type="AlphaFoldDB" id="A0A926KN12"/>
<organism evidence="1 2">
    <name type="scientific">Paenibacillus sedimenti</name>
    <dbReference type="NCBI Taxonomy" id="2770274"/>
    <lineage>
        <taxon>Bacteria</taxon>
        <taxon>Bacillati</taxon>
        <taxon>Bacillota</taxon>
        <taxon>Bacilli</taxon>
        <taxon>Bacillales</taxon>
        <taxon>Paenibacillaceae</taxon>
        <taxon>Paenibacillus</taxon>
    </lineage>
</organism>
<name>A0A926KN12_9BACL</name>
<protein>
    <submittedName>
        <fullName evidence="1">Uncharacterized protein</fullName>
    </submittedName>
</protein>